<dbReference type="Gene3D" id="3.80.10.10">
    <property type="entry name" value="Ribonuclease Inhibitor"/>
    <property type="match status" value="1"/>
</dbReference>
<protein>
    <recommendedName>
        <fullName evidence="3">F-box domain-containing protein</fullName>
    </recommendedName>
</protein>
<dbReference type="SUPFAM" id="SSF52047">
    <property type="entry name" value="RNI-like"/>
    <property type="match status" value="1"/>
</dbReference>
<comment type="caution">
    <text evidence="2">The sequence shown here is derived from an EMBL/GenBank/DDBJ whole genome shotgun (WGS) entry which is preliminary data.</text>
</comment>
<accession>A0A8H8CEQ2</accession>
<feature type="region of interest" description="Disordered" evidence="1">
    <location>
        <begin position="554"/>
        <end position="594"/>
    </location>
</feature>
<organism evidence="2">
    <name type="scientific">Psilocybe cubensis</name>
    <name type="common">Psychedelic mushroom</name>
    <name type="synonym">Stropharia cubensis</name>
    <dbReference type="NCBI Taxonomy" id="181762"/>
    <lineage>
        <taxon>Eukaryota</taxon>
        <taxon>Fungi</taxon>
        <taxon>Dikarya</taxon>
        <taxon>Basidiomycota</taxon>
        <taxon>Agaricomycotina</taxon>
        <taxon>Agaricomycetes</taxon>
        <taxon>Agaricomycetidae</taxon>
        <taxon>Agaricales</taxon>
        <taxon>Agaricineae</taxon>
        <taxon>Strophariaceae</taxon>
        <taxon>Psilocybe</taxon>
    </lineage>
</organism>
<sequence>MYASYFNRDFSSSPIGKLPVELLSEIFTLCSLPSGQPSPISDDEGSYLPVINSETVRAPFILSRVNRRWRDIILSQSSLWASLCITAELIQETDCRGKGSSTKLKTAHIASSLQRSRRAPLNILIDARDPEWNFSEAGVGPDDADGPPIPTLFSPDHMAIVMSLLVPHLSRWRHLTILTDTWVPMHVALSAINPAITSLGAPCLESLTLMRCNDFVSFSPQFEPRDLKTPAFLSPLSPDAACQDLSILPKLKQLSLRGVHVDWDSLAAAMRSSVVGLSSLELASHCSDVRPSNDQFHSLLQSVPTLQRLVITGSGPEIPEEMEDAPPDHDPVPLHHLQNITIGYRTALEGRTVLQQLDAPNVKTLSLEDATYPGDPEEINGGSLLAYVGCRKFKGNDSEFRLEYPPPQLAVASGSKSSTMIHRRRSSTVLQSQESNAAFPLLENVTLKCVKSSPWPLRTFFNALPKLQHLELIGMSMQAVQALVPSSPGSMPTCPCPQLRSLCIRDSEQLQVCDLDFIIGNLGLERQSKGACRLSDVELHLDSARAACVAASPGSPGTRVNIYSDDEDDSDDDCDYMGDEDDMDLDPFSPGGAFNDPVFDSYYSHQILSQ</sequence>
<name>A0A8H8CEQ2_PSICU</name>
<dbReference type="OrthoDB" id="3237066at2759"/>
<dbReference type="EMBL" id="JAFIQS010000017">
    <property type="protein sequence ID" value="KAG5162828.1"/>
    <property type="molecule type" value="Genomic_DNA"/>
</dbReference>
<gene>
    <name evidence="2" type="ORF">JR316_012215</name>
</gene>
<evidence type="ECO:0000256" key="1">
    <source>
        <dbReference type="SAM" id="MobiDB-lite"/>
    </source>
</evidence>
<evidence type="ECO:0000313" key="2">
    <source>
        <dbReference type="EMBL" id="KAG5162828.1"/>
    </source>
</evidence>
<dbReference type="InterPro" id="IPR032675">
    <property type="entry name" value="LRR_dom_sf"/>
</dbReference>
<feature type="compositionally biased region" description="Acidic residues" evidence="1">
    <location>
        <begin position="564"/>
        <end position="585"/>
    </location>
</feature>
<reference evidence="2" key="1">
    <citation type="submission" date="2021-02" db="EMBL/GenBank/DDBJ databases">
        <title>Psilocybe cubensis genome.</title>
        <authorList>
            <person name="Mckernan K.J."/>
            <person name="Crawford S."/>
            <person name="Trippe A."/>
            <person name="Kane L.T."/>
            <person name="Mclaughlin S."/>
        </authorList>
    </citation>
    <scope>NUCLEOTIDE SEQUENCE [LARGE SCALE GENOMIC DNA]</scope>
    <source>
        <strain evidence="2">MGC-MH-2018</strain>
    </source>
</reference>
<evidence type="ECO:0008006" key="3">
    <source>
        <dbReference type="Google" id="ProtNLM"/>
    </source>
</evidence>
<proteinExistence type="predicted"/>
<dbReference type="AlphaFoldDB" id="A0A8H8CEQ2"/>